<gene>
    <name evidence="2" type="ORF">EHQ30_10960</name>
</gene>
<evidence type="ECO:0000256" key="1">
    <source>
        <dbReference type="SAM" id="SignalP"/>
    </source>
</evidence>
<dbReference type="AlphaFoldDB" id="A0A2M9XZW5"/>
<feature type="chain" id="PRO_5044383707" description="Outer membrane protein beta-barrel domain-containing protein" evidence="1">
    <location>
        <begin position="26"/>
        <end position="249"/>
    </location>
</feature>
<accession>A0A2M9XZW5</accession>
<protein>
    <recommendedName>
        <fullName evidence="4">Outer membrane protein beta-barrel domain-containing protein</fullName>
    </recommendedName>
</protein>
<dbReference type="Proteomes" id="UP000297891">
    <property type="component" value="Unassembled WGS sequence"/>
</dbReference>
<proteinExistence type="predicted"/>
<organism evidence="2 3">
    <name type="scientific">Leptospira brenneri</name>
    <dbReference type="NCBI Taxonomy" id="2023182"/>
    <lineage>
        <taxon>Bacteria</taxon>
        <taxon>Pseudomonadati</taxon>
        <taxon>Spirochaetota</taxon>
        <taxon>Spirochaetia</taxon>
        <taxon>Leptospirales</taxon>
        <taxon>Leptospiraceae</taxon>
        <taxon>Leptospira</taxon>
    </lineage>
</organism>
<keyword evidence="3" id="KW-1185">Reference proteome</keyword>
<name>A0A2M9XZW5_9LEPT</name>
<dbReference type="OrthoDB" id="339925at2"/>
<sequence>MKKKFKYTFTILFLFLIMPTLEIQAEPDASPDPNQERKKFHIYLTPAYLARYTEYPFRTRPEKKTVTALYGLTNNLYMGLSYSRGESPEEKGMLSYTSPRNSSGTQDYKKTREGEYFIFKTQYFFGGNVYGSLNFGLEKGYRIEEKNFLLFQGNNMELRPYAKSTIYSDRHFASAGIGYRREIFEYFILGTEFEYGIMSSGKTNQHYTFDPQYYNGLPNSYINDQLIFRDRNKPTSEFMFISFYAGIAI</sequence>
<evidence type="ECO:0000313" key="2">
    <source>
        <dbReference type="EMBL" id="TGK97079.1"/>
    </source>
</evidence>
<dbReference type="RefSeq" id="WP_100791544.1">
    <property type="nucleotide sequence ID" value="NZ_NPDQ01000006.1"/>
</dbReference>
<comment type="caution">
    <text evidence="2">The sequence shown here is derived from an EMBL/GenBank/DDBJ whole genome shotgun (WGS) entry which is preliminary data.</text>
</comment>
<feature type="signal peptide" evidence="1">
    <location>
        <begin position="1"/>
        <end position="25"/>
    </location>
</feature>
<reference evidence="2" key="1">
    <citation type="journal article" date="2019" name="PLoS Negl. Trop. Dis.">
        <title>Revisiting the worldwide diversity of Leptospira species in the environment.</title>
        <authorList>
            <person name="Vincent A.T."/>
            <person name="Schiettekatte O."/>
            <person name="Bourhy P."/>
            <person name="Veyrier F.J."/>
            <person name="Picardeau M."/>
        </authorList>
    </citation>
    <scope>NUCLEOTIDE SEQUENCE [LARGE SCALE GENOMIC DNA]</scope>
    <source>
        <strain evidence="2">201800277</strain>
    </source>
</reference>
<dbReference type="EMBL" id="RQFP01000001">
    <property type="protein sequence ID" value="TGK97079.1"/>
    <property type="molecule type" value="Genomic_DNA"/>
</dbReference>
<evidence type="ECO:0000313" key="3">
    <source>
        <dbReference type="Proteomes" id="UP000297891"/>
    </source>
</evidence>
<keyword evidence="1" id="KW-0732">Signal</keyword>
<evidence type="ECO:0008006" key="4">
    <source>
        <dbReference type="Google" id="ProtNLM"/>
    </source>
</evidence>